<protein>
    <submittedName>
        <fullName evidence="2">Uncharacterized protein</fullName>
    </submittedName>
</protein>
<keyword evidence="3" id="KW-1185">Reference proteome</keyword>
<feature type="non-terminal residue" evidence="2">
    <location>
        <position position="600"/>
    </location>
</feature>
<feature type="signal peptide" evidence="1">
    <location>
        <begin position="1"/>
        <end position="25"/>
    </location>
</feature>
<evidence type="ECO:0000313" key="2">
    <source>
        <dbReference type="EMBL" id="CAK9016259.1"/>
    </source>
</evidence>
<evidence type="ECO:0000256" key="1">
    <source>
        <dbReference type="SAM" id="SignalP"/>
    </source>
</evidence>
<reference evidence="2 3" key="1">
    <citation type="submission" date="2024-02" db="EMBL/GenBank/DDBJ databases">
        <authorList>
            <person name="Chen Y."/>
            <person name="Shah S."/>
            <person name="Dougan E. K."/>
            <person name="Thang M."/>
            <person name="Chan C."/>
        </authorList>
    </citation>
    <scope>NUCLEOTIDE SEQUENCE [LARGE SCALE GENOMIC DNA]</scope>
</reference>
<sequence length="600" mass="62361">MLILVIDLASLASSSLLQAPGCCDAFLSVLGVVRAGVPSAILDIVHSGVLLLVQSSSQPGPFLLVIGIASADPWMLASDFLHLESLLLLRSFARSESLAPTIGLAYAEAFLSLHASCRLGFSLLSMGISCAELSLFVSTFAALGASLLLQSLAWFGFLVPTLATASMGSFLTTLQAACAEAVPPLQSFGHFELSFLALGVSTLDVEPSVLDIASIGVSAFARSTWRLDSPPSISGRSCPASSLLLLDRSELESSLSLRRSLQTDAVPPLFGLGCLGSTSPALDFLLPDFLLLLREFAQSGLLLFAPGLAWMDAPISMLGPSHVGTALLPQRFACLELVPPALSPLRAGTSIFASDGISPGAALLLHSFLCTGVAPLVLGTLRFDFLLATLGAWHVGSSSPARSLGRPGPAFLPSGSCRPDHPLPALDFVCFGLSLLARSPATHSATCCRCFQLDVGTQCRTRFAHSDPGLLMAGDATFGGNVNLVSSLPARHVAHFGFFLLLLQISRLGSLLLVLDSLHTGSSLASRSFARCGSPVSPLNLCSVDSLLVMKSSMHPEVSMPSLGKACSGSILAVGGNLHPGAAIYFNGPGTYLQYDAGAT</sequence>
<feature type="chain" id="PRO_5045508893" evidence="1">
    <location>
        <begin position="26"/>
        <end position="600"/>
    </location>
</feature>
<dbReference type="EMBL" id="CAXAMN010006036">
    <property type="protein sequence ID" value="CAK9016259.1"/>
    <property type="molecule type" value="Genomic_DNA"/>
</dbReference>
<gene>
    <name evidence="2" type="ORF">CCMP2556_LOCUS12435</name>
</gene>
<comment type="caution">
    <text evidence="2">The sequence shown here is derived from an EMBL/GenBank/DDBJ whole genome shotgun (WGS) entry which is preliminary data.</text>
</comment>
<accession>A0ABP0JP85</accession>
<dbReference type="Proteomes" id="UP001642484">
    <property type="component" value="Unassembled WGS sequence"/>
</dbReference>
<keyword evidence="1" id="KW-0732">Signal</keyword>
<organism evidence="2 3">
    <name type="scientific">Durusdinium trenchii</name>
    <dbReference type="NCBI Taxonomy" id="1381693"/>
    <lineage>
        <taxon>Eukaryota</taxon>
        <taxon>Sar</taxon>
        <taxon>Alveolata</taxon>
        <taxon>Dinophyceae</taxon>
        <taxon>Suessiales</taxon>
        <taxon>Symbiodiniaceae</taxon>
        <taxon>Durusdinium</taxon>
    </lineage>
</organism>
<evidence type="ECO:0000313" key="3">
    <source>
        <dbReference type="Proteomes" id="UP001642484"/>
    </source>
</evidence>
<name>A0ABP0JP85_9DINO</name>
<proteinExistence type="predicted"/>